<evidence type="ECO:0000313" key="1">
    <source>
        <dbReference type="EMBL" id="EHR38734.1"/>
    </source>
</evidence>
<accession>A0ABP2NMC7</accession>
<dbReference type="EMBL" id="ADMB01000024">
    <property type="protein sequence ID" value="EHR38734.1"/>
    <property type="molecule type" value="Genomic_DNA"/>
</dbReference>
<organism evidence="1 2">
    <name type="scientific">Megamonas funiformis YIT 11815</name>
    <dbReference type="NCBI Taxonomy" id="742816"/>
    <lineage>
        <taxon>Bacteria</taxon>
        <taxon>Bacillati</taxon>
        <taxon>Bacillota</taxon>
        <taxon>Negativicutes</taxon>
        <taxon>Selenomonadales</taxon>
        <taxon>Selenomonadaceae</taxon>
        <taxon>Megamonas</taxon>
    </lineage>
</organism>
<keyword evidence="2" id="KW-1185">Reference proteome</keyword>
<evidence type="ECO:0000313" key="2">
    <source>
        <dbReference type="Proteomes" id="UP000005963"/>
    </source>
</evidence>
<sequence>MIKTIKLVSKEPIEGITKAKIKDIFETSKNPNQVLLDNVPEFCFMQGDVLYFAGLRALNPCIEEMEVNTLE</sequence>
<protein>
    <submittedName>
        <fullName evidence="1">Uncharacterized protein</fullName>
    </submittedName>
</protein>
<comment type="caution">
    <text evidence="1">The sequence shown here is derived from an EMBL/GenBank/DDBJ whole genome shotgun (WGS) entry which is preliminary data.</text>
</comment>
<name>A0ABP2NMC7_9FIRM</name>
<gene>
    <name evidence="1" type="ORF">HMPREF9454_00539</name>
</gene>
<dbReference type="Proteomes" id="UP000005963">
    <property type="component" value="Unassembled WGS sequence"/>
</dbReference>
<reference evidence="1 2" key="1">
    <citation type="submission" date="2012-01" db="EMBL/GenBank/DDBJ databases">
        <title>The Genome Sequence of Megamonas funiformis YIT 11815.</title>
        <authorList>
            <consortium name="The Broad Institute Genome Sequencing Platform"/>
            <person name="Earl A."/>
            <person name="Ward D."/>
            <person name="Feldgarden M."/>
            <person name="Gevers D."/>
            <person name="Morotomi M."/>
            <person name="Young S.K."/>
            <person name="Zeng Q."/>
            <person name="Gargeya S."/>
            <person name="Fitzgerald M."/>
            <person name="Haas B."/>
            <person name="Abouelleil A."/>
            <person name="Alvarado L."/>
            <person name="Arachchi H.M."/>
            <person name="Berlin A."/>
            <person name="Chapman S.B."/>
            <person name="Gearin G."/>
            <person name="Goldberg J."/>
            <person name="Griggs A."/>
            <person name="Gujja S."/>
            <person name="Hansen M."/>
            <person name="Heiman D."/>
            <person name="Howarth C."/>
            <person name="Larimer J."/>
            <person name="Lui A."/>
            <person name="MacDonald P.J.P."/>
            <person name="McCowen C."/>
            <person name="Montmayeur A."/>
            <person name="Murphy C."/>
            <person name="Neiman D."/>
            <person name="Pearson M."/>
            <person name="Priest M."/>
            <person name="Roberts A."/>
            <person name="Saif S."/>
            <person name="Shea T."/>
            <person name="Sisk P."/>
            <person name="Stolte C."/>
            <person name="Sykes S."/>
            <person name="Wortman J."/>
            <person name="Nusbaum C."/>
            <person name="Birren B."/>
        </authorList>
    </citation>
    <scope>NUCLEOTIDE SEQUENCE [LARGE SCALE GENOMIC DNA]</scope>
    <source>
        <strain evidence="1 2">YIT 11815</strain>
    </source>
</reference>
<dbReference type="GeneID" id="62778754"/>
<dbReference type="RefSeq" id="WP_008537757.1">
    <property type="nucleotide sequence ID" value="NZ_JH601090.1"/>
</dbReference>
<proteinExistence type="predicted"/>